<dbReference type="Gene3D" id="3.20.20.70">
    <property type="entry name" value="Aldolase class I"/>
    <property type="match status" value="1"/>
</dbReference>
<evidence type="ECO:0000313" key="11">
    <source>
        <dbReference type="Proteomes" id="UP000323708"/>
    </source>
</evidence>
<comment type="function">
    <text evidence="8">Involved in the gluconeogenesis. Catalyzes stereospecifically the conversion of dihydroxyacetone phosphate (DHAP) to D-glyceraldehyde-3-phosphate (G3P).</text>
</comment>
<dbReference type="FunFam" id="3.20.20.70:FF:000016">
    <property type="entry name" value="Triosephosphate isomerase"/>
    <property type="match status" value="1"/>
</dbReference>
<dbReference type="AlphaFoldDB" id="A0A5B0WUR5"/>
<dbReference type="HAMAP" id="MF_00147_B">
    <property type="entry name" value="TIM_B"/>
    <property type="match status" value="1"/>
</dbReference>
<dbReference type="GO" id="GO:0004807">
    <property type="term" value="F:triose-phosphate isomerase activity"/>
    <property type="evidence" value="ECO:0007669"/>
    <property type="project" value="UniProtKB-UniRule"/>
</dbReference>
<dbReference type="GO" id="GO:0006094">
    <property type="term" value="P:gluconeogenesis"/>
    <property type="evidence" value="ECO:0007669"/>
    <property type="project" value="UniProtKB-UniRule"/>
</dbReference>
<dbReference type="PROSITE" id="PS00171">
    <property type="entry name" value="TIM_1"/>
    <property type="match status" value="1"/>
</dbReference>
<reference evidence="10 11" key="1">
    <citation type="submission" date="2019-09" db="EMBL/GenBank/DDBJ databases">
        <authorList>
            <person name="Chen X.-Y."/>
        </authorList>
    </citation>
    <scope>NUCLEOTIDE SEQUENCE [LARGE SCALE GENOMIC DNA]</scope>
    <source>
        <strain evidence="10 11">NY5</strain>
    </source>
</reference>
<comment type="catalytic activity">
    <reaction evidence="8 9">
        <text>D-glyceraldehyde 3-phosphate = dihydroxyacetone phosphate</text>
        <dbReference type="Rhea" id="RHEA:18585"/>
        <dbReference type="ChEBI" id="CHEBI:57642"/>
        <dbReference type="ChEBI" id="CHEBI:59776"/>
        <dbReference type="EC" id="5.3.1.1"/>
    </reaction>
</comment>
<dbReference type="UniPathway" id="UPA00138"/>
<dbReference type="GO" id="GO:0006096">
    <property type="term" value="P:glycolytic process"/>
    <property type="evidence" value="ECO:0007669"/>
    <property type="project" value="UniProtKB-UniRule"/>
</dbReference>
<sequence>MRQPLVAGNWKMHGSAQSVSELLGALVEGGVPEAVEVVVCPTYVHLPQAIDLCRASSVEVGAQDCSHAVEGAYTGEVAAPMIAELGCQWVIIGHSERRAYHGEGEDLISAKLKAAMAAGLKPIFCVGETREQREADEAETVVAAQLRGALESVDTLAGLVIAYEPVWAIGTGLTATPQQAQDMHAFIRGELAGLGVDPAATRVLYGGSVKPGNAAELFAQQDIDGALVGGAALVAEDFQAIVTAAVPE</sequence>
<feature type="binding site" evidence="8">
    <location>
        <position position="170"/>
    </location>
    <ligand>
        <name>substrate</name>
    </ligand>
</feature>
<dbReference type="PANTHER" id="PTHR21139:SF42">
    <property type="entry name" value="TRIOSEPHOSPHATE ISOMERASE"/>
    <property type="match status" value="1"/>
</dbReference>
<keyword evidence="11" id="KW-1185">Reference proteome</keyword>
<dbReference type="InterPro" id="IPR035990">
    <property type="entry name" value="TIM_sf"/>
</dbReference>
<keyword evidence="6 8" id="KW-0324">Glycolysis</keyword>
<comment type="subunit">
    <text evidence="8 9">Homodimer.</text>
</comment>
<dbReference type="EMBL" id="VTUX01000006">
    <property type="protein sequence ID" value="KAA1190035.1"/>
    <property type="molecule type" value="Genomic_DNA"/>
</dbReference>
<keyword evidence="7 8" id="KW-0413">Isomerase</keyword>
<dbReference type="InterPro" id="IPR022896">
    <property type="entry name" value="TrioseP_Isoase_bac/euk"/>
</dbReference>
<dbReference type="PANTHER" id="PTHR21139">
    <property type="entry name" value="TRIOSEPHOSPHATE ISOMERASE"/>
    <property type="match status" value="1"/>
</dbReference>
<dbReference type="Pfam" id="PF00121">
    <property type="entry name" value="TIM"/>
    <property type="match status" value="1"/>
</dbReference>
<accession>A0A5B0WUR5</accession>
<dbReference type="RefSeq" id="WP_149611935.1">
    <property type="nucleotide sequence ID" value="NZ_VTUX01000006.1"/>
</dbReference>
<dbReference type="GO" id="GO:0005829">
    <property type="term" value="C:cytosol"/>
    <property type="evidence" value="ECO:0007669"/>
    <property type="project" value="TreeGrafter"/>
</dbReference>
<dbReference type="EC" id="5.3.1.1" evidence="8 9"/>
<dbReference type="Proteomes" id="UP000323708">
    <property type="component" value="Unassembled WGS sequence"/>
</dbReference>
<gene>
    <name evidence="8" type="primary">tpiA</name>
    <name evidence="10" type="ORF">F0M18_13285</name>
</gene>
<evidence type="ECO:0000256" key="4">
    <source>
        <dbReference type="ARBA" id="ARBA00022432"/>
    </source>
</evidence>
<keyword evidence="5 8" id="KW-0963">Cytoplasm</keyword>
<dbReference type="PROSITE" id="PS51440">
    <property type="entry name" value="TIM_2"/>
    <property type="match status" value="1"/>
</dbReference>
<evidence type="ECO:0000313" key="10">
    <source>
        <dbReference type="EMBL" id="KAA1190035.1"/>
    </source>
</evidence>
<comment type="caution">
    <text evidence="10">The sequence shown here is derived from an EMBL/GenBank/DDBJ whole genome shotgun (WGS) entry which is preliminary data.</text>
</comment>
<keyword evidence="4 8" id="KW-0312">Gluconeogenesis</keyword>
<comment type="subcellular location">
    <subcellularLocation>
        <location evidence="8 9">Cytoplasm</location>
    </subcellularLocation>
</comment>
<organism evidence="10 11">
    <name type="scientific">Pseudohalioglobus sediminis</name>
    <dbReference type="NCBI Taxonomy" id="2606449"/>
    <lineage>
        <taxon>Bacteria</taxon>
        <taxon>Pseudomonadati</taxon>
        <taxon>Pseudomonadota</taxon>
        <taxon>Gammaproteobacteria</taxon>
        <taxon>Cellvibrionales</taxon>
        <taxon>Halieaceae</taxon>
        <taxon>Pseudohalioglobus</taxon>
    </lineage>
</organism>
<comment type="pathway">
    <text evidence="2">Carbohydrate metabolism; erythritol degradation.</text>
</comment>
<feature type="active site" description="Proton acceptor" evidence="8">
    <location>
        <position position="164"/>
    </location>
</feature>
<feature type="binding site" evidence="8">
    <location>
        <begin position="9"/>
        <end position="11"/>
    </location>
    <ligand>
        <name>substrate</name>
    </ligand>
</feature>
<comment type="pathway">
    <text evidence="1 8 9">Carbohydrate degradation; glycolysis; D-glyceraldehyde 3-phosphate from glycerone phosphate: step 1/1.</text>
</comment>
<dbReference type="NCBIfam" id="TIGR00419">
    <property type="entry name" value="tim"/>
    <property type="match status" value="1"/>
</dbReference>
<evidence type="ECO:0000256" key="5">
    <source>
        <dbReference type="ARBA" id="ARBA00022490"/>
    </source>
</evidence>
<feature type="binding site" evidence="8">
    <location>
        <position position="208"/>
    </location>
    <ligand>
        <name>substrate</name>
    </ligand>
</feature>
<feature type="binding site" evidence="8">
    <location>
        <begin position="229"/>
        <end position="230"/>
    </location>
    <ligand>
        <name>substrate</name>
    </ligand>
</feature>
<protein>
    <recommendedName>
        <fullName evidence="8 9">Triosephosphate isomerase</fullName>
        <shortName evidence="8">TIM</shortName>
        <shortName evidence="8">TPI</shortName>
        <ecNumber evidence="8 9">5.3.1.1</ecNumber>
    </recommendedName>
    <alternativeName>
        <fullName evidence="8">Triose-phosphate isomerase</fullName>
    </alternativeName>
</protein>
<dbReference type="InterPro" id="IPR000652">
    <property type="entry name" value="Triosephosphate_isomerase"/>
</dbReference>
<dbReference type="GO" id="GO:0046166">
    <property type="term" value="P:glyceraldehyde-3-phosphate biosynthetic process"/>
    <property type="evidence" value="ECO:0007669"/>
    <property type="project" value="TreeGrafter"/>
</dbReference>
<dbReference type="CDD" id="cd00311">
    <property type="entry name" value="TIM"/>
    <property type="match status" value="1"/>
</dbReference>
<evidence type="ECO:0000256" key="1">
    <source>
        <dbReference type="ARBA" id="ARBA00004680"/>
    </source>
</evidence>
<comment type="pathway">
    <text evidence="8 9">Carbohydrate biosynthesis; gluconeogenesis.</text>
</comment>
<dbReference type="SUPFAM" id="SSF51351">
    <property type="entry name" value="Triosephosphate isomerase (TIM)"/>
    <property type="match status" value="1"/>
</dbReference>
<dbReference type="InterPro" id="IPR013785">
    <property type="entry name" value="Aldolase_TIM"/>
</dbReference>
<evidence type="ECO:0000256" key="8">
    <source>
        <dbReference type="HAMAP-Rule" id="MF_00147"/>
    </source>
</evidence>
<dbReference type="UniPathway" id="UPA00109">
    <property type="reaction ID" value="UER00189"/>
</dbReference>
<dbReference type="InterPro" id="IPR020861">
    <property type="entry name" value="Triosephosphate_isomerase_AS"/>
</dbReference>
<name>A0A5B0WUR5_9GAMM</name>
<proteinExistence type="inferred from homology"/>
<dbReference type="GO" id="GO:0019563">
    <property type="term" value="P:glycerol catabolic process"/>
    <property type="evidence" value="ECO:0007669"/>
    <property type="project" value="TreeGrafter"/>
</dbReference>
<evidence type="ECO:0000256" key="9">
    <source>
        <dbReference type="RuleBase" id="RU363013"/>
    </source>
</evidence>
<comment type="similarity">
    <text evidence="3 8 9">Belongs to the triosephosphate isomerase family.</text>
</comment>
<evidence type="ECO:0000256" key="6">
    <source>
        <dbReference type="ARBA" id="ARBA00023152"/>
    </source>
</evidence>
<feature type="active site" description="Electrophile" evidence="8">
    <location>
        <position position="94"/>
    </location>
</feature>
<evidence type="ECO:0000256" key="3">
    <source>
        <dbReference type="ARBA" id="ARBA00007422"/>
    </source>
</evidence>
<evidence type="ECO:0000256" key="2">
    <source>
        <dbReference type="ARBA" id="ARBA00004939"/>
    </source>
</evidence>
<evidence type="ECO:0000256" key="7">
    <source>
        <dbReference type="ARBA" id="ARBA00023235"/>
    </source>
</evidence>